<keyword evidence="4 10" id="KW-0732">Signal</keyword>
<reference evidence="11" key="1">
    <citation type="submission" date="2022-07" db="EMBL/GenBank/DDBJ databases">
        <title>The genome of Lyophyllum shimeji provides insight into the initial evolution of ectomycorrhizal fungal genome.</title>
        <authorList>
            <person name="Kobayashi Y."/>
            <person name="Shibata T."/>
            <person name="Hirakawa H."/>
            <person name="Shigenobu S."/>
            <person name="Nishiyama T."/>
            <person name="Yamada A."/>
            <person name="Hasebe M."/>
            <person name="Kawaguchi M."/>
        </authorList>
    </citation>
    <scope>NUCLEOTIDE SEQUENCE</scope>
    <source>
        <strain evidence="11">AT787</strain>
    </source>
</reference>
<feature type="signal peptide" evidence="10">
    <location>
        <begin position="1"/>
        <end position="23"/>
    </location>
</feature>
<dbReference type="AlphaFoldDB" id="A0A9P3PVV8"/>
<evidence type="ECO:0000256" key="4">
    <source>
        <dbReference type="ARBA" id="ARBA00022729"/>
    </source>
</evidence>
<dbReference type="InterPro" id="IPR012334">
    <property type="entry name" value="Pectin_lyas_fold"/>
</dbReference>
<dbReference type="GO" id="GO:0004650">
    <property type="term" value="F:polygalacturonase activity"/>
    <property type="evidence" value="ECO:0007669"/>
    <property type="project" value="InterPro"/>
</dbReference>
<dbReference type="InterPro" id="IPR000743">
    <property type="entry name" value="Glyco_hydro_28"/>
</dbReference>
<evidence type="ECO:0000313" key="11">
    <source>
        <dbReference type="EMBL" id="GLB42980.1"/>
    </source>
</evidence>
<comment type="caution">
    <text evidence="11">The sequence shown here is derived from an EMBL/GenBank/DDBJ whole genome shotgun (WGS) entry which is preliminary data.</text>
</comment>
<dbReference type="PANTHER" id="PTHR31736">
    <property type="match status" value="1"/>
</dbReference>
<evidence type="ECO:0000256" key="10">
    <source>
        <dbReference type="SAM" id="SignalP"/>
    </source>
</evidence>
<evidence type="ECO:0000313" key="12">
    <source>
        <dbReference type="Proteomes" id="UP001063166"/>
    </source>
</evidence>
<keyword evidence="8" id="KW-0961">Cell wall biogenesis/degradation</keyword>
<evidence type="ECO:0000256" key="1">
    <source>
        <dbReference type="ARBA" id="ARBA00004613"/>
    </source>
</evidence>
<protein>
    <submittedName>
        <fullName evidence="11">Glycosyl hydrolase 28 family protein</fullName>
    </submittedName>
</protein>
<evidence type="ECO:0000256" key="9">
    <source>
        <dbReference type="RuleBase" id="RU361169"/>
    </source>
</evidence>
<evidence type="ECO:0000256" key="8">
    <source>
        <dbReference type="ARBA" id="ARBA00023316"/>
    </source>
</evidence>
<dbReference type="InterPro" id="IPR011050">
    <property type="entry name" value="Pectin_lyase_fold/virulence"/>
</dbReference>
<keyword evidence="6" id="KW-0325">Glycoprotein</keyword>
<organism evidence="11 12">
    <name type="scientific">Lyophyllum shimeji</name>
    <name type="common">Hon-shimeji</name>
    <name type="synonym">Tricholoma shimeji</name>
    <dbReference type="NCBI Taxonomy" id="47721"/>
    <lineage>
        <taxon>Eukaryota</taxon>
        <taxon>Fungi</taxon>
        <taxon>Dikarya</taxon>
        <taxon>Basidiomycota</taxon>
        <taxon>Agaricomycotina</taxon>
        <taxon>Agaricomycetes</taxon>
        <taxon>Agaricomycetidae</taxon>
        <taxon>Agaricales</taxon>
        <taxon>Tricholomatineae</taxon>
        <taxon>Lyophyllaceae</taxon>
        <taxon>Lyophyllum</taxon>
    </lineage>
</organism>
<evidence type="ECO:0000256" key="5">
    <source>
        <dbReference type="ARBA" id="ARBA00022801"/>
    </source>
</evidence>
<dbReference type="PANTHER" id="PTHR31736:SF8">
    <property type="entry name" value="PUTATIVE (AFU_ORTHOLOGUE AFUA_7G06410)-RELATED"/>
    <property type="match status" value="1"/>
</dbReference>
<sequence>MKLFPGLFFVSCLALLGIRIVRAGSVTKLGSICTVHPSADGVSDDAPAIRQAFDLCGRDGIIKFDPATFHVESVLQTTGLRNVIIDLPGKFLWGTNITYWRANGLPLGYINMTTAWMFGGDNILFQGHGVGTFDGNGQLWYDFTQGVSNLPGRPISFMIRNTNNSRFTGLRFVQSQFWTMAIKNSEDVLLDSIYINSTSSSSAPARNTDGVDTFFSNRITFRKWTVTGGDDNISLKANSTNILIQDSVFHGGLGVAIGSIGQYSGLYERIENVTAERVVCLGTRYAAYIKTWTGIQQGFPPNGGGGGFGYARNITFRDFTLTNLTNSVAHITQCTSFSGATGGCDTSLFQISDITWGPMTGNVATGTLASMRCSGSAPCPNITFVDFDKIATAGSRKISCSNVRPIFTKSRREYNSSKDFQSSP</sequence>
<keyword evidence="12" id="KW-1185">Reference proteome</keyword>
<dbReference type="Proteomes" id="UP001063166">
    <property type="component" value="Unassembled WGS sequence"/>
</dbReference>
<comment type="similarity">
    <text evidence="2 9">Belongs to the glycosyl hydrolase 28 family.</text>
</comment>
<dbReference type="SUPFAM" id="SSF51126">
    <property type="entry name" value="Pectin lyase-like"/>
    <property type="match status" value="1"/>
</dbReference>
<keyword evidence="3" id="KW-0964">Secreted</keyword>
<evidence type="ECO:0000256" key="2">
    <source>
        <dbReference type="ARBA" id="ARBA00008834"/>
    </source>
</evidence>
<dbReference type="Pfam" id="PF00295">
    <property type="entry name" value="Glyco_hydro_28"/>
    <property type="match status" value="1"/>
</dbReference>
<dbReference type="Gene3D" id="2.160.20.10">
    <property type="entry name" value="Single-stranded right-handed beta-helix, Pectin lyase-like"/>
    <property type="match status" value="1"/>
</dbReference>
<comment type="subcellular location">
    <subcellularLocation>
        <location evidence="1">Secreted</location>
    </subcellularLocation>
</comment>
<keyword evidence="7 9" id="KW-0326">Glycosidase</keyword>
<accession>A0A9P3PVV8</accession>
<dbReference type="EMBL" id="BRPK01000012">
    <property type="protein sequence ID" value="GLB42980.1"/>
    <property type="molecule type" value="Genomic_DNA"/>
</dbReference>
<dbReference type="OrthoDB" id="187139at2759"/>
<keyword evidence="5 9" id="KW-0378">Hydrolase</keyword>
<dbReference type="GO" id="GO:0005576">
    <property type="term" value="C:extracellular region"/>
    <property type="evidence" value="ECO:0007669"/>
    <property type="project" value="UniProtKB-SubCell"/>
</dbReference>
<proteinExistence type="inferred from homology"/>
<name>A0A9P3PVV8_LYOSH</name>
<evidence type="ECO:0000256" key="6">
    <source>
        <dbReference type="ARBA" id="ARBA00023180"/>
    </source>
</evidence>
<dbReference type="GO" id="GO:0005975">
    <property type="term" value="P:carbohydrate metabolic process"/>
    <property type="evidence" value="ECO:0007669"/>
    <property type="project" value="InterPro"/>
</dbReference>
<feature type="chain" id="PRO_5040413702" evidence="10">
    <location>
        <begin position="24"/>
        <end position="424"/>
    </location>
</feature>
<gene>
    <name evidence="11" type="ORF">LshimejAT787_1204290</name>
</gene>
<dbReference type="GO" id="GO:0071555">
    <property type="term" value="P:cell wall organization"/>
    <property type="evidence" value="ECO:0007669"/>
    <property type="project" value="UniProtKB-KW"/>
</dbReference>
<evidence type="ECO:0000256" key="3">
    <source>
        <dbReference type="ARBA" id="ARBA00022525"/>
    </source>
</evidence>
<evidence type="ECO:0000256" key="7">
    <source>
        <dbReference type="ARBA" id="ARBA00023295"/>
    </source>
</evidence>